<evidence type="ECO:0000313" key="2">
    <source>
        <dbReference type="Proteomes" id="UP000095192"/>
    </source>
</evidence>
<name>A0A1D3CY04_9EIME</name>
<dbReference type="EMBL" id="JROU02001539">
    <property type="protein sequence ID" value="OEH76072.1"/>
    <property type="molecule type" value="Genomic_DNA"/>
</dbReference>
<comment type="caution">
    <text evidence="1">The sequence shown here is derived from an EMBL/GenBank/DDBJ whole genome shotgun (WGS) entry which is preliminary data.</text>
</comment>
<organism evidence="1 2">
    <name type="scientific">Cyclospora cayetanensis</name>
    <dbReference type="NCBI Taxonomy" id="88456"/>
    <lineage>
        <taxon>Eukaryota</taxon>
        <taxon>Sar</taxon>
        <taxon>Alveolata</taxon>
        <taxon>Apicomplexa</taxon>
        <taxon>Conoidasida</taxon>
        <taxon>Coccidia</taxon>
        <taxon>Eucoccidiorida</taxon>
        <taxon>Eimeriorina</taxon>
        <taxon>Eimeriidae</taxon>
        <taxon>Cyclospora</taxon>
    </lineage>
</organism>
<proteinExistence type="predicted"/>
<dbReference type="AlphaFoldDB" id="A0A1D3CY04"/>
<evidence type="ECO:0000313" key="1">
    <source>
        <dbReference type="EMBL" id="OEH76072.1"/>
    </source>
</evidence>
<gene>
    <name evidence="1" type="ORF">cyc_04757</name>
</gene>
<keyword evidence="2" id="KW-1185">Reference proteome</keyword>
<dbReference type="Proteomes" id="UP000095192">
    <property type="component" value="Unassembled WGS sequence"/>
</dbReference>
<reference evidence="1 2" key="1">
    <citation type="journal article" date="2016" name="BMC Genomics">
        <title>Comparative genomics reveals Cyclospora cayetanensis possesses coccidia-like metabolism and invasion components but unique surface antigens.</title>
        <authorList>
            <person name="Liu S."/>
            <person name="Wang L."/>
            <person name="Zheng H."/>
            <person name="Xu Z."/>
            <person name="Roellig D.M."/>
            <person name="Li N."/>
            <person name="Frace M.A."/>
            <person name="Tang K."/>
            <person name="Arrowood M.J."/>
            <person name="Moss D.M."/>
            <person name="Zhang L."/>
            <person name="Feng Y."/>
            <person name="Xiao L."/>
        </authorList>
    </citation>
    <scope>NUCLEOTIDE SEQUENCE [LARGE SCALE GENOMIC DNA]</scope>
    <source>
        <strain evidence="1 2">CHN_HEN01</strain>
    </source>
</reference>
<sequence>MVQRTAAWVDEALGGPQRHYRFPKRHKSQIEDHEYRTALTRGRKRTKSPPLYRASASFQSGSSIVSHSEARHVLRSYWRRPRRCSEKIEEKH</sequence>
<dbReference type="InParanoid" id="A0A1D3CY04"/>
<dbReference type="VEuPathDB" id="ToxoDB:cyc_04757"/>
<accession>A0A1D3CY04</accession>
<protein>
    <submittedName>
        <fullName evidence="1">Uncharacterized protein</fullName>
    </submittedName>
</protein>